<sequence>MATSRSVLGGRRPAPSSSLGSLSSLPAPAFSAPSRRPASYLSAAFSGENVSPSMLAKKRMQPAQTFSAAPLSRGVPGRGLSRLVHATLGVSSFSASLSSSLSHSAASFAAAAPSSANATAAKPSSACGDKQAARLRSPPGGAAREGGATDADTHARGASTGGESGALGSKGSLGPSLKEHSALSAAAQTGSALAKAAHGAKSAPLNAPPSASSRASSAGAAEAPASSPRRTRDSARATETGPRGGKRERGAQRRRSAGEGARLSEGERGKKPEERYRRRGRGGRASDGVQRSASPETRNGEQRDKRRARGEEEADPREKQSHADLEEEERAARRRRTVLREATKIAKEGFLMSREALALKVAESGYEVSWGATCTPLTVEKEFMGGVIILNAGASFGPVNTQEGLTRLFVLACEDGKLQFESGLKGSCARVSQYSELLVSPFSAYALTNRSKTQPARLLLMSNGVEEARFQPSRFLPEVKQN</sequence>
<dbReference type="KEGG" id="bbes:BESB_023990"/>
<keyword evidence="3" id="KW-1185">Reference proteome</keyword>
<gene>
    <name evidence="2" type="ORF">BESB_023990</name>
</gene>
<accession>A0A2A9M8E1</accession>
<feature type="compositionally biased region" description="Basic and acidic residues" evidence="1">
    <location>
        <begin position="262"/>
        <end position="276"/>
    </location>
</feature>
<evidence type="ECO:0000313" key="2">
    <source>
        <dbReference type="EMBL" id="PFH31907.1"/>
    </source>
</evidence>
<dbReference type="RefSeq" id="XP_029215916.1">
    <property type="nucleotide sequence ID" value="XM_029361101.1"/>
</dbReference>
<organism evidence="2 3">
    <name type="scientific">Besnoitia besnoiti</name>
    <name type="common">Apicomplexan protozoan</name>
    <dbReference type="NCBI Taxonomy" id="94643"/>
    <lineage>
        <taxon>Eukaryota</taxon>
        <taxon>Sar</taxon>
        <taxon>Alveolata</taxon>
        <taxon>Apicomplexa</taxon>
        <taxon>Conoidasida</taxon>
        <taxon>Coccidia</taxon>
        <taxon>Eucoccidiorida</taxon>
        <taxon>Eimeriorina</taxon>
        <taxon>Sarcocystidae</taxon>
        <taxon>Besnoitia</taxon>
    </lineage>
</organism>
<dbReference type="GeneID" id="40307459"/>
<dbReference type="OrthoDB" id="333681at2759"/>
<dbReference type="Proteomes" id="UP000224006">
    <property type="component" value="Chromosome XII"/>
</dbReference>
<feature type="region of interest" description="Disordered" evidence="1">
    <location>
        <begin position="1"/>
        <end position="34"/>
    </location>
</feature>
<evidence type="ECO:0000313" key="3">
    <source>
        <dbReference type="Proteomes" id="UP000224006"/>
    </source>
</evidence>
<feature type="compositionally biased region" description="Low complexity" evidence="1">
    <location>
        <begin position="9"/>
        <end position="34"/>
    </location>
</feature>
<feature type="compositionally biased region" description="Low complexity" evidence="1">
    <location>
        <begin position="112"/>
        <end position="126"/>
    </location>
</feature>
<dbReference type="EMBL" id="NWUJ01000013">
    <property type="protein sequence ID" value="PFH31907.1"/>
    <property type="molecule type" value="Genomic_DNA"/>
</dbReference>
<feature type="region of interest" description="Disordered" evidence="1">
    <location>
        <begin position="112"/>
        <end position="334"/>
    </location>
</feature>
<reference evidence="2 3" key="1">
    <citation type="submission" date="2017-09" db="EMBL/GenBank/DDBJ databases">
        <title>Genome sequencing of Besnoitia besnoiti strain Bb-Ger1.</title>
        <authorList>
            <person name="Schares G."/>
            <person name="Venepally P."/>
            <person name="Lorenzi H.A."/>
        </authorList>
    </citation>
    <scope>NUCLEOTIDE SEQUENCE [LARGE SCALE GENOMIC DNA]</scope>
    <source>
        <strain evidence="2 3">Bb-Ger1</strain>
    </source>
</reference>
<comment type="caution">
    <text evidence="2">The sequence shown here is derived from an EMBL/GenBank/DDBJ whole genome shotgun (WGS) entry which is preliminary data.</text>
</comment>
<feature type="compositionally biased region" description="Low complexity" evidence="1">
    <location>
        <begin position="190"/>
        <end position="228"/>
    </location>
</feature>
<dbReference type="VEuPathDB" id="ToxoDB:BESB_023990"/>
<dbReference type="AlphaFoldDB" id="A0A2A9M8E1"/>
<evidence type="ECO:0000256" key="1">
    <source>
        <dbReference type="SAM" id="MobiDB-lite"/>
    </source>
</evidence>
<protein>
    <submittedName>
        <fullName evidence="2">Putative glutamic acid-rcih protein</fullName>
    </submittedName>
</protein>
<proteinExistence type="predicted"/>
<name>A0A2A9M8E1_BESBE</name>